<evidence type="ECO:0000313" key="2">
    <source>
        <dbReference type="Proteomes" id="UP000004814"/>
    </source>
</evidence>
<dbReference type="Proteomes" id="UP000004814">
    <property type="component" value="Unassembled WGS sequence"/>
</dbReference>
<dbReference type="EMBL" id="ABLK01000032">
    <property type="protein sequence ID" value="EDT42682.1"/>
    <property type="molecule type" value="Genomic_DNA"/>
</dbReference>
<reference evidence="1 2" key="1">
    <citation type="submission" date="2008-03" db="EMBL/GenBank/DDBJ databases">
        <title>Sequencing of the draft genome and assembly of Burkholderia ambifaria MEX-5.</title>
        <authorList>
            <consortium name="US DOE Joint Genome Institute (JGI-PGF)"/>
            <person name="Copeland A."/>
            <person name="Lucas S."/>
            <person name="Lapidus A."/>
            <person name="Glavina del Rio T."/>
            <person name="Dalin E."/>
            <person name="Tice H."/>
            <person name="Bruce D."/>
            <person name="Goodwin L."/>
            <person name="Pitluck S."/>
            <person name="Larimer F."/>
            <person name="Land M.L."/>
            <person name="Hauser L."/>
            <person name="Tiedje J."/>
            <person name="Richardson P."/>
        </authorList>
    </citation>
    <scope>NUCLEOTIDE SEQUENCE [LARGE SCALE GENOMIC DNA]</scope>
    <source>
        <strain evidence="1 2">MEX-5</strain>
    </source>
</reference>
<proteinExistence type="predicted"/>
<comment type="caution">
    <text evidence="1">The sequence shown here is derived from an EMBL/GenBank/DDBJ whole genome shotgun (WGS) entry which is preliminary data.</text>
</comment>
<gene>
    <name evidence="1" type="ORF">BamMEX5DRAFT_1565</name>
</gene>
<accession>B1T199</accession>
<organism evidence="1 2">
    <name type="scientific">Burkholderia ambifaria MEX-5</name>
    <dbReference type="NCBI Taxonomy" id="396597"/>
    <lineage>
        <taxon>Bacteria</taxon>
        <taxon>Pseudomonadati</taxon>
        <taxon>Pseudomonadota</taxon>
        <taxon>Betaproteobacteria</taxon>
        <taxon>Burkholderiales</taxon>
        <taxon>Burkholderiaceae</taxon>
        <taxon>Burkholderia</taxon>
        <taxon>Burkholderia cepacia complex</taxon>
    </lineage>
</organism>
<sequence>MAVAVLGARDVVAEHAFVRQQVGVERDLQRAGEQQVGRGEAVADEPAAVGERLRECTLHTRDVAPAERDRIARRTGEFLGHRRFEAGGCEEHPLQEAAAQRIVGRDAEPGARAAIGEIEQHRARFGERLAAVVERGQLGHRIDLDERVAPLFVRTQVDRHELVDGADFLQHPQRPECPGFWPVVELHRASALDVRAGSVDAQAYPSGRGSDRGGRCKRRIMARRRPAARGFEPLRMGQNFPRSPIRR</sequence>
<protein>
    <submittedName>
        <fullName evidence="1">Uncharacterized protein</fullName>
    </submittedName>
</protein>
<name>B1T199_9BURK</name>
<dbReference type="AlphaFoldDB" id="B1T199"/>
<evidence type="ECO:0000313" key="1">
    <source>
        <dbReference type="EMBL" id="EDT42682.1"/>
    </source>
</evidence>